<name>A0AAP6EH05_9ACTN</name>
<protein>
    <submittedName>
        <fullName evidence="1">Uncharacterized protein</fullName>
    </submittedName>
</protein>
<gene>
    <name evidence="1" type="ORF">PV399_22060</name>
    <name evidence="2" type="ORF">PV666_18280</name>
</gene>
<proteinExistence type="predicted"/>
<dbReference type="Proteomes" id="UP001272987">
    <property type="component" value="Unassembled WGS sequence"/>
</dbReference>
<comment type="caution">
    <text evidence="1">The sequence shown here is derived from an EMBL/GenBank/DDBJ whole genome shotgun (WGS) entry which is preliminary data.</text>
</comment>
<dbReference type="EMBL" id="JARAWC010000015">
    <property type="protein sequence ID" value="MDX2962374.1"/>
    <property type="molecule type" value="Genomic_DNA"/>
</dbReference>
<dbReference type="EMBL" id="JARAWP010000010">
    <property type="protein sequence ID" value="MDX3019826.1"/>
    <property type="molecule type" value="Genomic_DNA"/>
</dbReference>
<reference evidence="1 3" key="1">
    <citation type="journal article" date="2023" name="Microb. Genom.">
        <title>Mesoterricola silvestris gen. nov., sp. nov., Mesoterricola sediminis sp. nov., Geothrix oryzae sp. nov., Geothrix edaphica sp. nov., Geothrix rubra sp. nov., and Geothrix limicola sp. nov., six novel members of Acidobacteriota isolated from soils.</title>
        <authorList>
            <person name="Weisberg A.J."/>
            <person name="Pearce E."/>
            <person name="Kramer C.G."/>
            <person name="Chang J.H."/>
            <person name="Clarke C.R."/>
        </authorList>
    </citation>
    <scope>NUCLEOTIDE SEQUENCE</scope>
    <source>
        <strain evidence="2 3">NB05-1H</strain>
        <strain evidence="1">NRRL_B-16521</strain>
    </source>
</reference>
<evidence type="ECO:0000313" key="1">
    <source>
        <dbReference type="EMBL" id="MDX2962374.1"/>
    </source>
</evidence>
<evidence type="ECO:0000313" key="4">
    <source>
        <dbReference type="Proteomes" id="UP001282288"/>
    </source>
</evidence>
<dbReference type="GeneID" id="69804830"/>
<sequence>MGRPKRGETPKSRESERAIPLTPALVELMHAHQLDHPGGTAFRPGTAQLRTFVAPGRRTVMLDSSEVSAMLRAVSVGYRAPAYAAVREDLIQLADALDMQALQALVGTEGRGGEEV</sequence>
<keyword evidence="3" id="KW-1185">Reference proteome</keyword>
<organism evidence="1 4">
    <name type="scientific">Streptomyces acidiscabies</name>
    <dbReference type="NCBI Taxonomy" id="42234"/>
    <lineage>
        <taxon>Bacteria</taxon>
        <taxon>Bacillati</taxon>
        <taxon>Actinomycetota</taxon>
        <taxon>Actinomycetes</taxon>
        <taxon>Kitasatosporales</taxon>
        <taxon>Streptomycetaceae</taxon>
        <taxon>Streptomyces</taxon>
    </lineage>
</organism>
<dbReference type="AlphaFoldDB" id="A0AAP6EH05"/>
<dbReference type="RefSeq" id="WP_010353450.1">
    <property type="nucleotide sequence ID" value="NZ_CP122369.1"/>
</dbReference>
<evidence type="ECO:0000313" key="2">
    <source>
        <dbReference type="EMBL" id="MDX3019826.1"/>
    </source>
</evidence>
<accession>A0AAP6EH05</accession>
<evidence type="ECO:0000313" key="3">
    <source>
        <dbReference type="Proteomes" id="UP001272987"/>
    </source>
</evidence>
<dbReference type="Proteomes" id="UP001282288">
    <property type="component" value="Unassembled WGS sequence"/>
</dbReference>